<dbReference type="InterPro" id="IPR044925">
    <property type="entry name" value="His-Me_finger_sf"/>
</dbReference>
<protein>
    <submittedName>
        <fullName evidence="5">HNH endonuclease</fullName>
    </submittedName>
</protein>
<keyword evidence="5" id="KW-0255">Endonuclease</keyword>
<dbReference type="SUPFAM" id="SSF54171">
    <property type="entry name" value="DNA-binding domain"/>
    <property type="match status" value="1"/>
</dbReference>
<dbReference type="AlphaFoldDB" id="A0AB37B0Y0"/>
<dbReference type="InterPro" id="IPR036955">
    <property type="entry name" value="AP2/ERF_dom_sf"/>
</dbReference>
<evidence type="ECO:0000313" key="5">
    <source>
        <dbReference type="EMBL" id="PRE55584.1"/>
    </source>
</evidence>
<dbReference type="Gene3D" id="3.30.730.10">
    <property type="entry name" value="AP2/ERF domain"/>
    <property type="match status" value="1"/>
</dbReference>
<evidence type="ECO:0000256" key="3">
    <source>
        <dbReference type="ARBA" id="ARBA00023163"/>
    </source>
</evidence>
<evidence type="ECO:0000256" key="2">
    <source>
        <dbReference type="ARBA" id="ARBA00023125"/>
    </source>
</evidence>
<keyword evidence="5" id="KW-0540">Nuclease</keyword>
<dbReference type="GO" id="GO:0004519">
    <property type="term" value="F:endonuclease activity"/>
    <property type="evidence" value="ECO:0007669"/>
    <property type="project" value="UniProtKB-KW"/>
</dbReference>
<dbReference type="PROSITE" id="PS51032">
    <property type="entry name" value="AP2_ERF"/>
    <property type="match status" value="1"/>
</dbReference>
<evidence type="ECO:0000256" key="1">
    <source>
        <dbReference type="ARBA" id="ARBA00023015"/>
    </source>
</evidence>
<dbReference type="InterPro" id="IPR016177">
    <property type="entry name" value="DNA-bd_dom_sf"/>
</dbReference>
<organism evidence="5 6">
    <name type="scientific">Burkholderia multivorans</name>
    <dbReference type="NCBI Taxonomy" id="87883"/>
    <lineage>
        <taxon>Bacteria</taxon>
        <taxon>Pseudomonadati</taxon>
        <taxon>Pseudomonadota</taxon>
        <taxon>Betaproteobacteria</taxon>
        <taxon>Burkholderiales</taxon>
        <taxon>Burkholderiaceae</taxon>
        <taxon>Burkholderia</taxon>
        <taxon>Burkholderia cepacia complex</taxon>
    </lineage>
</organism>
<name>A0AB37B0Y0_9BURK</name>
<dbReference type="InterPro" id="IPR003615">
    <property type="entry name" value="HNH_nuc"/>
</dbReference>
<dbReference type="Proteomes" id="UP000237811">
    <property type="component" value="Unassembled WGS sequence"/>
</dbReference>
<dbReference type="InterPro" id="IPR001471">
    <property type="entry name" value="AP2/ERF_dom"/>
</dbReference>
<gene>
    <name evidence="5" type="ORF">C6P99_01660</name>
</gene>
<dbReference type="Pfam" id="PF13392">
    <property type="entry name" value="HNH_3"/>
    <property type="match status" value="1"/>
</dbReference>
<dbReference type="Gene3D" id="3.90.75.20">
    <property type="match status" value="1"/>
</dbReference>
<dbReference type="GO" id="GO:0003677">
    <property type="term" value="F:DNA binding"/>
    <property type="evidence" value="ECO:0007669"/>
    <property type="project" value="UniProtKB-KW"/>
</dbReference>
<proteinExistence type="predicted"/>
<keyword evidence="3" id="KW-0804">Transcription</keyword>
<dbReference type="SUPFAM" id="SSF54060">
    <property type="entry name" value="His-Me finger endonucleases"/>
    <property type="match status" value="1"/>
</dbReference>
<dbReference type="EMBL" id="PVFR01000007">
    <property type="protein sequence ID" value="PRE55584.1"/>
    <property type="molecule type" value="Genomic_DNA"/>
</dbReference>
<comment type="caution">
    <text evidence="5">The sequence shown here is derived from an EMBL/GenBank/DDBJ whole genome shotgun (WGS) entry which is preliminary data.</text>
</comment>
<evidence type="ECO:0000259" key="4">
    <source>
        <dbReference type="PROSITE" id="PS51032"/>
    </source>
</evidence>
<evidence type="ECO:0000313" key="6">
    <source>
        <dbReference type="Proteomes" id="UP000237811"/>
    </source>
</evidence>
<dbReference type="GO" id="GO:0003700">
    <property type="term" value="F:DNA-binding transcription factor activity"/>
    <property type="evidence" value="ECO:0007669"/>
    <property type="project" value="InterPro"/>
</dbReference>
<keyword evidence="5" id="KW-0378">Hydrolase</keyword>
<accession>A0AB37B0Y0</accession>
<feature type="domain" description="AP2/ERF" evidence="4">
    <location>
        <begin position="105"/>
        <end position="157"/>
    </location>
</feature>
<keyword evidence="2" id="KW-0238">DNA-binding</keyword>
<dbReference type="RefSeq" id="WP_105775851.1">
    <property type="nucleotide sequence ID" value="NZ_CP090669.1"/>
</dbReference>
<sequence length="157" mass="17873">MGNRTPDISRIRDLLEYNPETGVFMWKPKPAGHKRASGYISIHIDGVEIKAHRLAWFLVHGEWPQDRIDHINGDPSDNRISNLRDATARINAENQRRAKVTNQAKLLGVTWHAKRGKWQAEISTNGKKKYLGLFESAEEAHLAYLDAKRALHQGCTI</sequence>
<reference evidence="5 6" key="1">
    <citation type="submission" date="2018-03" db="EMBL/GenBank/DDBJ databases">
        <authorList>
            <person name="Nguyen K."/>
            <person name="Fouts D."/>
            <person name="Sutton G."/>
        </authorList>
    </citation>
    <scope>NUCLEOTIDE SEQUENCE [LARGE SCALE GENOMIC DNA]</scope>
    <source>
        <strain evidence="5 6">AU14328</strain>
    </source>
</reference>
<keyword evidence="1" id="KW-0805">Transcription regulation</keyword>